<feature type="repeat" description="PPR" evidence="3">
    <location>
        <begin position="604"/>
        <end position="638"/>
    </location>
</feature>
<accession>A0A8J5HZ11</accession>
<feature type="repeat" description="PPR" evidence="3">
    <location>
        <begin position="534"/>
        <end position="568"/>
    </location>
</feature>
<dbReference type="SUPFAM" id="SSF56327">
    <property type="entry name" value="LDH C-terminal domain-like"/>
    <property type="match status" value="1"/>
</dbReference>
<dbReference type="NCBIfam" id="TIGR00756">
    <property type="entry name" value="PPR"/>
    <property type="match status" value="9"/>
</dbReference>
<dbReference type="InterPro" id="IPR002885">
    <property type="entry name" value="PPR_rpt"/>
</dbReference>
<evidence type="ECO:0000256" key="3">
    <source>
        <dbReference type="PROSITE-ProRule" id="PRU00708"/>
    </source>
</evidence>
<dbReference type="Gene3D" id="3.90.110.10">
    <property type="entry name" value="Lactate dehydrogenase/glycoside hydrolase, family 4, C-terminal"/>
    <property type="match status" value="1"/>
</dbReference>
<dbReference type="PANTHER" id="PTHR47941">
    <property type="entry name" value="PENTATRICOPEPTIDE REPEAT-CONTAINING PROTEIN 3, MITOCHONDRIAL"/>
    <property type="match status" value="1"/>
</dbReference>
<dbReference type="PROSITE" id="PS00068">
    <property type="entry name" value="MDH"/>
    <property type="match status" value="1"/>
</dbReference>
<sequence>MLLAPPPPPLPPPPPPLAAGRFLYPRLRPHLHFSSHASISHAASASTSVAASYESILASLDSRRYDFSPLLEFLSSSSASAPVSGGSAHEESPPISLDPLELRLAETYRAVPAFQWHALLKNLAVSTDTLPSAAALVTWLERHRLCFSSDLLYSILIHALGRHRCLDLALQFSSSAVPSPLTLNALISASALNGRPGQALQLLSLLRQHGFLSDHPNYTLILQSLLRSPDPPDPTLIENLLFDLLSTSLEPDARLLSDFVTAFAHAGDPDRSLSLLAATQSQGLTPKSSAIVALLSALGANGRVPEAEAVFLEFYSSGLKPSTRAYNALLKGYVKIGALKDAELIFQDMEHCGVSPNEATYSLLIDAYMSAGRWESAKILIKEMEENDVQPNSYVFSRILASLRDKGDWQKSFAILKEMRSNGIHPDRHFYNVMIDTFGKYNCLHHAMDAFDKMRLDGIKPDEITWNTLIDAHCKAGRHDKAIFLFEKMQESGSGCSPCTTTYNIMLNSLGEQGRWEELKEMFEVMKKQGLLPNVVTYTTLVDAYGKSGRFKEAIECLEAMKAGGMKPSPTMYNALVNAYAQRGLSEQAMNAFKVMRADGIRPSVLVLNSLINAFGEDRRVNEAFAVLEFMKESDLKPDVVTYTTLMKTLIRVEKFDMPDIFIRGSFDEEEDEVNDDERVTRRTVIRERPWYLKEDKFWHLIDEGLEFEDEPLKYNSKVYKEEHAEVMNDDWLRTNLFQSTCTMLGQIGYAIVPMIARGVMLGSDQFFILHMLDIPPAEALNGIKMELVDAIFPLLKGVVLVDANPANTNALILKEFAPSIPAKNIICLTRLDHNRALGQISERLNVQVSDIKNAIIWGNHSPTQYLDVPSVYEEMISSGCIPDRKARAMLRSALRYMKQIYMQ</sequence>
<feature type="repeat" description="PPR" evidence="3">
    <location>
        <begin position="357"/>
        <end position="391"/>
    </location>
</feature>
<dbReference type="AlphaFoldDB" id="A0A8J5HZ11"/>
<reference evidence="5 6" key="1">
    <citation type="submission" date="2020-08" db="EMBL/GenBank/DDBJ databases">
        <title>Plant Genome Project.</title>
        <authorList>
            <person name="Zhang R.-G."/>
        </authorList>
    </citation>
    <scope>NUCLEOTIDE SEQUENCE [LARGE SCALE GENOMIC DNA]</scope>
    <source>
        <tissue evidence="5">Rhizome</tissue>
    </source>
</reference>
<gene>
    <name evidence="5" type="ORF">ZIOFF_001727</name>
</gene>
<feature type="domain" description="Lactate/malate dehydrogenase C-terminal" evidence="4">
    <location>
        <begin position="830"/>
        <end position="869"/>
    </location>
</feature>
<dbReference type="FunFam" id="1.25.40.10:FF:000947">
    <property type="entry name" value="Pentatricopeptide repeat-containing protein, chloroplastic isoform A"/>
    <property type="match status" value="1"/>
</dbReference>
<feature type="repeat" description="PPR" evidence="3">
    <location>
        <begin position="569"/>
        <end position="603"/>
    </location>
</feature>
<evidence type="ECO:0000313" key="5">
    <source>
        <dbReference type="EMBL" id="KAG6536667.1"/>
    </source>
</evidence>
<keyword evidence="2" id="KW-0677">Repeat</keyword>
<evidence type="ECO:0000256" key="2">
    <source>
        <dbReference type="ARBA" id="ARBA00022737"/>
    </source>
</evidence>
<feature type="repeat" description="PPR" evidence="3">
    <location>
        <begin position="427"/>
        <end position="461"/>
    </location>
</feature>
<dbReference type="SUPFAM" id="SSF81901">
    <property type="entry name" value="HCP-like"/>
    <property type="match status" value="1"/>
</dbReference>
<feature type="repeat" description="PPR" evidence="3">
    <location>
        <begin position="287"/>
        <end position="321"/>
    </location>
</feature>
<evidence type="ECO:0000259" key="4">
    <source>
        <dbReference type="Pfam" id="PF02866"/>
    </source>
</evidence>
<evidence type="ECO:0000256" key="1">
    <source>
        <dbReference type="ARBA" id="ARBA00007626"/>
    </source>
</evidence>
<proteinExistence type="inferred from homology"/>
<dbReference type="Pfam" id="PF13041">
    <property type="entry name" value="PPR_2"/>
    <property type="match status" value="3"/>
</dbReference>
<dbReference type="EMBL" id="JACMSC010000001">
    <property type="protein sequence ID" value="KAG6536667.1"/>
    <property type="molecule type" value="Genomic_DNA"/>
</dbReference>
<dbReference type="Gene3D" id="1.25.40.10">
    <property type="entry name" value="Tetratricopeptide repeat domain"/>
    <property type="match status" value="4"/>
</dbReference>
<comment type="caution">
    <text evidence="5">The sequence shown here is derived from an EMBL/GenBank/DDBJ whole genome shotgun (WGS) entry which is preliminary data.</text>
</comment>
<dbReference type="Proteomes" id="UP000734854">
    <property type="component" value="Unassembled WGS sequence"/>
</dbReference>
<dbReference type="GO" id="GO:0006108">
    <property type="term" value="P:malate metabolic process"/>
    <property type="evidence" value="ECO:0007669"/>
    <property type="project" value="InterPro"/>
</dbReference>
<dbReference type="Pfam" id="PF13812">
    <property type="entry name" value="PPR_3"/>
    <property type="match status" value="1"/>
</dbReference>
<dbReference type="InterPro" id="IPR001252">
    <property type="entry name" value="Malate_DH_AS"/>
</dbReference>
<feature type="repeat" description="PPR" evidence="3">
    <location>
        <begin position="322"/>
        <end position="356"/>
    </location>
</feature>
<evidence type="ECO:0000313" key="6">
    <source>
        <dbReference type="Proteomes" id="UP000734854"/>
    </source>
</evidence>
<dbReference type="InterPro" id="IPR011990">
    <property type="entry name" value="TPR-like_helical_dom_sf"/>
</dbReference>
<dbReference type="Pfam" id="PF12854">
    <property type="entry name" value="PPR_1"/>
    <property type="match status" value="1"/>
</dbReference>
<name>A0A8J5HZ11_ZINOF</name>
<dbReference type="InterPro" id="IPR022383">
    <property type="entry name" value="Lactate/malate_DH_C"/>
</dbReference>
<dbReference type="GO" id="GO:0016616">
    <property type="term" value="F:oxidoreductase activity, acting on the CH-OH group of donors, NAD or NADP as acceptor"/>
    <property type="evidence" value="ECO:0007669"/>
    <property type="project" value="InterPro"/>
</dbReference>
<keyword evidence="6" id="KW-1185">Reference proteome</keyword>
<dbReference type="Pfam" id="PF01535">
    <property type="entry name" value="PPR"/>
    <property type="match status" value="3"/>
</dbReference>
<dbReference type="Pfam" id="PF02866">
    <property type="entry name" value="Ldh_1_C"/>
    <property type="match status" value="1"/>
</dbReference>
<feature type="repeat" description="PPR" evidence="3">
    <location>
        <begin position="392"/>
        <end position="426"/>
    </location>
</feature>
<dbReference type="Gene3D" id="3.40.50.720">
    <property type="entry name" value="NAD(P)-binding Rossmann-like Domain"/>
    <property type="match status" value="1"/>
</dbReference>
<comment type="similarity">
    <text evidence="1">Belongs to the PPR family. P subfamily.</text>
</comment>
<protein>
    <recommendedName>
        <fullName evidence="4">Lactate/malate dehydrogenase C-terminal domain-containing protein</fullName>
    </recommendedName>
</protein>
<feature type="repeat" description="PPR" evidence="3">
    <location>
        <begin position="462"/>
        <end position="496"/>
    </location>
</feature>
<dbReference type="InterPro" id="IPR036291">
    <property type="entry name" value="NAD(P)-bd_dom_sf"/>
</dbReference>
<dbReference type="GO" id="GO:0016615">
    <property type="term" value="F:malate dehydrogenase activity"/>
    <property type="evidence" value="ECO:0007669"/>
    <property type="project" value="InterPro"/>
</dbReference>
<organism evidence="5 6">
    <name type="scientific">Zingiber officinale</name>
    <name type="common">Ginger</name>
    <name type="synonym">Amomum zingiber</name>
    <dbReference type="NCBI Taxonomy" id="94328"/>
    <lineage>
        <taxon>Eukaryota</taxon>
        <taxon>Viridiplantae</taxon>
        <taxon>Streptophyta</taxon>
        <taxon>Embryophyta</taxon>
        <taxon>Tracheophyta</taxon>
        <taxon>Spermatophyta</taxon>
        <taxon>Magnoliopsida</taxon>
        <taxon>Liliopsida</taxon>
        <taxon>Zingiberales</taxon>
        <taxon>Zingiberaceae</taxon>
        <taxon>Zingiber</taxon>
    </lineage>
</organism>
<dbReference type="SUPFAM" id="SSF51735">
    <property type="entry name" value="NAD(P)-binding Rossmann-fold domains"/>
    <property type="match status" value="1"/>
</dbReference>
<feature type="repeat" description="PPR" evidence="3">
    <location>
        <begin position="499"/>
        <end position="533"/>
    </location>
</feature>
<dbReference type="PROSITE" id="PS51375">
    <property type="entry name" value="PPR"/>
    <property type="match status" value="10"/>
</dbReference>
<dbReference type="InterPro" id="IPR015955">
    <property type="entry name" value="Lactate_DH/Glyco_Ohase_4_C"/>
</dbReference>